<dbReference type="AlphaFoldDB" id="A0A1F7UJL7"/>
<evidence type="ECO:0000313" key="1">
    <source>
        <dbReference type="EMBL" id="OGL78445.1"/>
    </source>
</evidence>
<comment type="caution">
    <text evidence="1">The sequence shown here is derived from an EMBL/GenBank/DDBJ whole genome shotgun (WGS) entry which is preliminary data.</text>
</comment>
<organism evidence="1 2">
    <name type="scientific">Candidatus Uhrbacteria bacterium RIFCSPHIGHO2_12_FULL_60_25</name>
    <dbReference type="NCBI Taxonomy" id="1802399"/>
    <lineage>
        <taxon>Bacteria</taxon>
        <taxon>Candidatus Uhriibacteriota</taxon>
    </lineage>
</organism>
<dbReference type="EMBL" id="MGEH01000031">
    <property type="protein sequence ID" value="OGL78445.1"/>
    <property type="molecule type" value="Genomic_DNA"/>
</dbReference>
<evidence type="ECO:0000313" key="2">
    <source>
        <dbReference type="Proteomes" id="UP000176603"/>
    </source>
</evidence>
<dbReference type="Proteomes" id="UP000176603">
    <property type="component" value="Unassembled WGS sequence"/>
</dbReference>
<protein>
    <submittedName>
        <fullName evidence="1">Uncharacterized protein</fullName>
    </submittedName>
</protein>
<proteinExistence type="predicted"/>
<sequence length="143" mass="16049">MVRIRIPRRHDEQAAKELHEDLESLSAALGNVITLELEEMWTETLHAPPMEVSADGVLVTCVLFWNADSLGRAARSYVFRADGAAEWHSGSNPSQGATFTSWEGATMDLLRYAHEFLTDYARLLQDQVDVLSHVVKAFDAKNY</sequence>
<gene>
    <name evidence="1" type="ORF">A3E39_03140</name>
</gene>
<reference evidence="1 2" key="1">
    <citation type="journal article" date="2016" name="Nat. Commun.">
        <title>Thousands of microbial genomes shed light on interconnected biogeochemical processes in an aquifer system.</title>
        <authorList>
            <person name="Anantharaman K."/>
            <person name="Brown C.T."/>
            <person name="Hug L.A."/>
            <person name="Sharon I."/>
            <person name="Castelle C.J."/>
            <person name="Probst A.J."/>
            <person name="Thomas B.C."/>
            <person name="Singh A."/>
            <person name="Wilkins M.J."/>
            <person name="Karaoz U."/>
            <person name="Brodie E.L."/>
            <person name="Williams K.H."/>
            <person name="Hubbard S.S."/>
            <person name="Banfield J.F."/>
        </authorList>
    </citation>
    <scope>NUCLEOTIDE SEQUENCE [LARGE SCALE GENOMIC DNA]</scope>
</reference>
<name>A0A1F7UJL7_9BACT</name>
<accession>A0A1F7UJL7</accession>